<dbReference type="GO" id="GO:0003700">
    <property type="term" value="F:DNA-binding transcription factor activity"/>
    <property type="evidence" value="ECO:0007669"/>
    <property type="project" value="InterPro"/>
</dbReference>
<dbReference type="InterPro" id="IPR011711">
    <property type="entry name" value="GntR_C"/>
</dbReference>
<reference evidence="5 6" key="1">
    <citation type="submission" date="2018-06" db="EMBL/GenBank/DDBJ databases">
        <title>Genomic Encyclopedia of Type Strains, Phase III (KMG-III): the genomes of soil and plant-associated and newly described type strains.</title>
        <authorList>
            <person name="Whitman W."/>
        </authorList>
    </citation>
    <scope>NUCLEOTIDE SEQUENCE [LARGE SCALE GENOMIC DNA]</scope>
    <source>
        <strain evidence="5 6">CECT 7730</strain>
    </source>
</reference>
<dbReference type="SUPFAM" id="SSF46785">
    <property type="entry name" value="Winged helix' DNA-binding domain"/>
    <property type="match status" value="1"/>
</dbReference>
<keyword evidence="2" id="KW-0238">DNA-binding</keyword>
<evidence type="ECO:0000256" key="1">
    <source>
        <dbReference type="ARBA" id="ARBA00023015"/>
    </source>
</evidence>
<dbReference type="Proteomes" id="UP000247551">
    <property type="component" value="Unassembled WGS sequence"/>
</dbReference>
<feature type="domain" description="HTH gntR-type" evidence="4">
    <location>
        <begin position="9"/>
        <end position="77"/>
    </location>
</feature>
<dbReference type="EMBL" id="QKLW01000003">
    <property type="protein sequence ID" value="PYF82367.1"/>
    <property type="molecule type" value="Genomic_DNA"/>
</dbReference>
<name>A0A318V3K3_9GAMM</name>
<evidence type="ECO:0000256" key="2">
    <source>
        <dbReference type="ARBA" id="ARBA00023125"/>
    </source>
</evidence>
<dbReference type="InterPro" id="IPR036390">
    <property type="entry name" value="WH_DNA-bd_sf"/>
</dbReference>
<dbReference type="SMART" id="SM00345">
    <property type="entry name" value="HTH_GNTR"/>
    <property type="match status" value="1"/>
</dbReference>
<dbReference type="Gene3D" id="1.10.10.10">
    <property type="entry name" value="Winged helix-like DNA-binding domain superfamily/Winged helix DNA-binding domain"/>
    <property type="match status" value="1"/>
</dbReference>
<dbReference type="InterPro" id="IPR000524">
    <property type="entry name" value="Tscrpt_reg_HTH_GntR"/>
</dbReference>
<gene>
    <name evidence="5" type="ORF">DFP75_103193</name>
</gene>
<sequence length="241" mass="27001">MPEKDNTKLRLPQRIAIRLRDKITQEKLVPGDKLPTEPSLIAEMGVSRTVLREAIATLKAEGLVEAKQGVGVFVSSPKTETMASLAQSEMTLTAIIETIEIRIALEVESIALAISRSSLAQEAEIYRCFDLLERQLKTQKNAEKEDYDFHLAIANASNNQHFVDLLSILAKRSIPRTRLHDEANITQQPGLEEILIQEHKAIIDAYAEKDVEAAKKAMRAHLTSGLGRYRELIREIDRGHS</sequence>
<dbReference type="RefSeq" id="WP_110574862.1">
    <property type="nucleotide sequence ID" value="NZ_QKLW01000003.1"/>
</dbReference>
<accession>A0A318V3K3</accession>
<evidence type="ECO:0000313" key="6">
    <source>
        <dbReference type="Proteomes" id="UP000247551"/>
    </source>
</evidence>
<dbReference type="SUPFAM" id="SSF48008">
    <property type="entry name" value="GntR ligand-binding domain-like"/>
    <property type="match status" value="1"/>
</dbReference>
<dbReference type="PANTHER" id="PTHR43537:SF5">
    <property type="entry name" value="UXU OPERON TRANSCRIPTIONAL REGULATOR"/>
    <property type="match status" value="1"/>
</dbReference>
<dbReference type="InterPro" id="IPR008920">
    <property type="entry name" value="TF_FadR/GntR_C"/>
</dbReference>
<dbReference type="AlphaFoldDB" id="A0A318V3K3"/>
<dbReference type="GO" id="GO:0003677">
    <property type="term" value="F:DNA binding"/>
    <property type="evidence" value="ECO:0007669"/>
    <property type="project" value="UniProtKB-KW"/>
</dbReference>
<dbReference type="Pfam" id="PF00392">
    <property type="entry name" value="GntR"/>
    <property type="match status" value="1"/>
</dbReference>
<proteinExistence type="predicted"/>
<dbReference type="CDD" id="cd07377">
    <property type="entry name" value="WHTH_GntR"/>
    <property type="match status" value="1"/>
</dbReference>
<evidence type="ECO:0000313" key="5">
    <source>
        <dbReference type="EMBL" id="PYF82367.1"/>
    </source>
</evidence>
<dbReference type="PRINTS" id="PR00035">
    <property type="entry name" value="HTHGNTR"/>
</dbReference>
<dbReference type="InterPro" id="IPR036388">
    <property type="entry name" value="WH-like_DNA-bd_sf"/>
</dbReference>
<keyword evidence="1" id="KW-0805">Transcription regulation</keyword>
<evidence type="ECO:0000259" key="4">
    <source>
        <dbReference type="PROSITE" id="PS50949"/>
    </source>
</evidence>
<evidence type="ECO:0000256" key="3">
    <source>
        <dbReference type="ARBA" id="ARBA00023163"/>
    </source>
</evidence>
<keyword evidence="3" id="KW-0804">Transcription</keyword>
<dbReference type="PANTHER" id="PTHR43537">
    <property type="entry name" value="TRANSCRIPTIONAL REGULATOR, GNTR FAMILY"/>
    <property type="match status" value="1"/>
</dbReference>
<dbReference type="Pfam" id="PF07729">
    <property type="entry name" value="FCD"/>
    <property type="match status" value="1"/>
</dbReference>
<organism evidence="5 6">
    <name type="scientific">Marinomonas alcarazii</name>
    <dbReference type="NCBI Taxonomy" id="491949"/>
    <lineage>
        <taxon>Bacteria</taxon>
        <taxon>Pseudomonadati</taxon>
        <taxon>Pseudomonadota</taxon>
        <taxon>Gammaproteobacteria</taxon>
        <taxon>Oceanospirillales</taxon>
        <taxon>Oceanospirillaceae</taxon>
        <taxon>Marinomonas</taxon>
    </lineage>
</organism>
<protein>
    <submittedName>
        <fullName evidence="5">GntR family transcriptional regulator</fullName>
    </submittedName>
</protein>
<comment type="caution">
    <text evidence="5">The sequence shown here is derived from an EMBL/GenBank/DDBJ whole genome shotgun (WGS) entry which is preliminary data.</text>
</comment>
<dbReference type="SMART" id="SM00895">
    <property type="entry name" value="FCD"/>
    <property type="match status" value="1"/>
</dbReference>
<dbReference type="PROSITE" id="PS50949">
    <property type="entry name" value="HTH_GNTR"/>
    <property type="match status" value="1"/>
</dbReference>
<dbReference type="Gene3D" id="1.20.120.530">
    <property type="entry name" value="GntR ligand-binding domain-like"/>
    <property type="match status" value="1"/>
</dbReference>
<keyword evidence="6" id="KW-1185">Reference proteome</keyword>